<evidence type="ECO:0000256" key="1">
    <source>
        <dbReference type="ARBA" id="ARBA00023015"/>
    </source>
</evidence>
<dbReference type="GO" id="GO:0003700">
    <property type="term" value="F:DNA-binding transcription factor activity"/>
    <property type="evidence" value="ECO:0007669"/>
    <property type="project" value="InterPro"/>
</dbReference>
<dbReference type="PANTHER" id="PTHR43280">
    <property type="entry name" value="ARAC-FAMILY TRANSCRIPTIONAL REGULATOR"/>
    <property type="match status" value="1"/>
</dbReference>
<dbReference type="SUPFAM" id="SSF46689">
    <property type="entry name" value="Homeodomain-like"/>
    <property type="match status" value="2"/>
</dbReference>
<reference evidence="5 6" key="1">
    <citation type="submission" date="2016-11" db="EMBL/GenBank/DDBJ databases">
        <title>Trade-off between light-utilization and light-protection in marine flavobacteria.</title>
        <authorList>
            <person name="Kumagai Y."/>
        </authorList>
    </citation>
    <scope>NUCLEOTIDE SEQUENCE [LARGE SCALE GENOMIC DNA]</scope>
    <source>
        <strain evidence="5 6">NBRC 107741</strain>
    </source>
</reference>
<comment type="caution">
    <text evidence="5">The sequence shown here is derived from an EMBL/GenBank/DDBJ whole genome shotgun (WGS) entry which is preliminary data.</text>
</comment>
<dbReference type="InterPro" id="IPR003313">
    <property type="entry name" value="AraC-bd"/>
</dbReference>
<dbReference type="OrthoDB" id="1410704at2"/>
<evidence type="ECO:0000256" key="2">
    <source>
        <dbReference type="ARBA" id="ARBA00023125"/>
    </source>
</evidence>
<dbReference type="SMART" id="SM00342">
    <property type="entry name" value="HTH_ARAC"/>
    <property type="match status" value="1"/>
</dbReference>
<protein>
    <submittedName>
        <fullName evidence="5">AraC family transcriptional regulator</fullName>
    </submittedName>
</protein>
<dbReference type="PROSITE" id="PS01124">
    <property type="entry name" value="HTH_ARAC_FAMILY_2"/>
    <property type="match status" value="1"/>
</dbReference>
<dbReference type="Pfam" id="PF12833">
    <property type="entry name" value="HTH_18"/>
    <property type="match status" value="1"/>
</dbReference>
<evidence type="ECO:0000313" key="5">
    <source>
        <dbReference type="EMBL" id="PQB04528.1"/>
    </source>
</evidence>
<keyword evidence="6" id="KW-1185">Reference proteome</keyword>
<dbReference type="InterPro" id="IPR018060">
    <property type="entry name" value="HTH_AraC"/>
</dbReference>
<dbReference type="GO" id="GO:0043565">
    <property type="term" value="F:sequence-specific DNA binding"/>
    <property type="evidence" value="ECO:0007669"/>
    <property type="project" value="InterPro"/>
</dbReference>
<dbReference type="SUPFAM" id="SSF51182">
    <property type="entry name" value="RmlC-like cupins"/>
    <property type="match status" value="1"/>
</dbReference>
<dbReference type="Pfam" id="PF02311">
    <property type="entry name" value="AraC_binding"/>
    <property type="match status" value="1"/>
</dbReference>
<dbReference type="InterPro" id="IPR014710">
    <property type="entry name" value="RmlC-like_jellyroll"/>
</dbReference>
<dbReference type="InterPro" id="IPR011051">
    <property type="entry name" value="RmlC_Cupin_sf"/>
</dbReference>
<dbReference type="InterPro" id="IPR018062">
    <property type="entry name" value="HTH_AraC-typ_CS"/>
</dbReference>
<accession>A0A2S7KPM1</accession>
<evidence type="ECO:0000313" key="6">
    <source>
        <dbReference type="Proteomes" id="UP000239800"/>
    </source>
</evidence>
<evidence type="ECO:0000256" key="3">
    <source>
        <dbReference type="ARBA" id="ARBA00023163"/>
    </source>
</evidence>
<gene>
    <name evidence="5" type="ORF">BST85_06145</name>
</gene>
<name>A0A2S7KPM1_9FLAO</name>
<evidence type="ECO:0000259" key="4">
    <source>
        <dbReference type="PROSITE" id="PS01124"/>
    </source>
</evidence>
<dbReference type="Proteomes" id="UP000239800">
    <property type="component" value="Unassembled WGS sequence"/>
</dbReference>
<keyword evidence="2" id="KW-0238">DNA-binding</keyword>
<dbReference type="InterPro" id="IPR009057">
    <property type="entry name" value="Homeodomain-like_sf"/>
</dbReference>
<feature type="domain" description="HTH araC/xylS-type" evidence="4">
    <location>
        <begin position="187"/>
        <end position="285"/>
    </location>
</feature>
<dbReference type="RefSeq" id="WP_104812453.1">
    <property type="nucleotide sequence ID" value="NZ_MQUB01000001.1"/>
</dbReference>
<keyword evidence="1" id="KW-0805">Transcription regulation</keyword>
<dbReference type="Gene3D" id="2.60.120.10">
    <property type="entry name" value="Jelly Rolls"/>
    <property type="match status" value="1"/>
</dbReference>
<dbReference type="PROSITE" id="PS00041">
    <property type="entry name" value="HTH_ARAC_FAMILY_1"/>
    <property type="match status" value="1"/>
</dbReference>
<dbReference type="AlphaFoldDB" id="A0A2S7KPM1"/>
<dbReference type="EMBL" id="MQUB01000001">
    <property type="protein sequence ID" value="PQB04528.1"/>
    <property type="molecule type" value="Genomic_DNA"/>
</dbReference>
<organism evidence="5 6">
    <name type="scientific">Aureitalea marina</name>
    <dbReference type="NCBI Taxonomy" id="930804"/>
    <lineage>
        <taxon>Bacteria</taxon>
        <taxon>Pseudomonadati</taxon>
        <taxon>Bacteroidota</taxon>
        <taxon>Flavobacteriia</taxon>
        <taxon>Flavobacteriales</taxon>
        <taxon>Flavobacteriaceae</taxon>
        <taxon>Aureitalea</taxon>
    </lineage>
</organism>
<dbReference type="Gene3D" id="1.10.10.60">
    <property type="entry name" value="Homeodomain-like"/>
    <property type="match status" value="2"/>
</dbReference>
<keyword evidence="3" id="KW-0804">Transcription</keyword>
<sequence length="291" mass="33304">MKKKKQPVLEAITPSQGGSIKVERYSDSCNDSAAAWHFHPEMEIVYVDGGAGKRHIGNHISYYQDGDLIFIGANLPHFGFTDRLTGNKSEVVIQAREELFGNSLETIPEMEPINRLFRRSRQGIIFYGETKKKVGVMIDRLPELQPYERLLGFLQILGELAASKEYELLNVDQVILETKPQDTQRLDGIYALVRKEFTRPIALAEVADLVSMTEQAFSRYFKQKTGKTFTQFVNEYRLVHACKLLAEENMSITDTCYASGFNNFSHFNKKFKEFTGKSPSKYRNELHKVVQ</sequence>
<dbReference type="PANTHER" id="PTHR43280:SF27">
    <property type="entry name" value="TRANSCRIPTIONAL REGULATOR MTLR"/>
    <property type="match status" value="1"/>
</dbReference>
<proteinExistence type="predicted"/>